<dbReference type="CDD" id="cd02027">
    <property type="entry name" value="APSK"/>
    <property type="match status" value="1"/>
</dbReference>
<evidence type="ECO:0000256" key="10">
    <source>
        <dbReference type="ARBA" id="ARBA00029724"/>
    </source>
</evidence>
<dbReference type="HAMAP" id="MF_00065">
    <property type="entry name" value="Adenylyl_sulf_kinase"/>
    <property type="match status" value="1"/>
</dbReference>
<keyword evidence="9 13" id="KW-0067">ATP-binding</keyword>
<dbReference type="EC" id="2.7.1.25" evidence="5 13"/>
<evidence type="ECO:0000256" key="6">
    <source>
        <dbReference type="ARBA" id="ARBA00022679"/>
    </source>
</evidence>
<keyword evidence="6 13" id="KW-0808">Transferase</keyword>
<dbReference type="PANTHER" id="PTHR11055:SF1">
    <property type="entry name" value="PAPS SYNTHETASE, ISOFORM D"/>
    <property type="match status" value="1"/>
</dbReference>
<evidence type="ECO:0000256" key="13">
    <source>
        <dbReference type="HAMAP-Rule" id="MF_00065"/>
    </source>
</evidence>
<dbReference type="STRING" id="395493.BegalDRAFT_0681"/>
<dbReference type="NCBIfam" id="NF003013">
    <property type="entry name" value="PRK03846.1"/>
    <property type="match status" value="1"/>
</dbReference>
<reference evidence="16 17" key="1">
    <citation type="submission" date="2011-11" db="EMBL/GenBank/DDBJ databases">
        <title>Improved High-Quality Draft sequence of Beggiatoa alba B18lD.</title>
        <authorList>
            <consortium name="US DOE Joint Genome Institute"/>
            <person name="Lucas S."/>
            <person name="Han J."/>
            <person name="Lapidus A."/>
            <person name="Cheng J.-F."/>
            <person name="Goodwin L."/>
            <person name="Pitluck S."/>
            <person name="Peters L."/>
            <person name="Mikhailova N."/>
            <person name="Held B."/>
            <person name="Detter J.C."/>
            <person name="Han C."/>
            <person name="Tapia R."/>
            <person name="Land M."/>
            <person name="Hauser L."/>
            <person name="Kyrpides N."/>
            <person name="Ivanova N."/>
            <person name="Pagani I."/>
            <person name="Samuel K."/>
            <person name="Teske A."/>
            <person name="Mueller J."/>
            <person name="Woyke T."/>
        </authorList>
    </citation>
    <scope>NUCLEOTIDE SEQUENCE [LARGE SCALE GENOMIC DNA]</scope>
    <source>
        <strain evidence="16 17">B18LD</strain>
    </source>
</reference>
<evidence type="ECO:0000259" key="15">
    <source>
        <dbReference type="Pfam" id="PF01583"/>
    </source>
</evidence>
<dbReference type="InterPro" id="IPR002891">
    <property type="entry name" value="APS"/>
</dbReference>
<keyword evidence="7 13" id="KW-0547">Nucleotide-binding</keyword>
<dbReference type="NCBIfam" id="TIGR00455">
    <property type="entry name" value="apsK"/>
    <property type="match status" value="1"/>
</dbReference>
<protein>
    <recommendedName>
        <fullName evidence="5 13">Adenylyl-sulfate kinase</fullName>
        <ecNumber evidence="5 13">2.7.1.25</ecNumber>
    </recommendedName>
    <alternativeName>
        <fullName evidence="11 13">APS kinase</fullName>
    </alternativeName>
    <alternativeName>
        <fullName evidence="12 13">ATP adenosine-5'-phosphosulfate 3'-phosphotransferase</fullName>
    </alternativeName>
    <alternativeName>
        <fullName evidence="10 13">Adenosine-5'-phosphosulfate kinase</fullName>
    </alternativeName>
</protein>
<dbReference type="HOGENOM" id="CLU_046932_1_0_6"/>
<dbReference type="SUPFAM" id="SSF52540">
    <property type="entry name" value="P-loop containing nucleoside triphosphate hydrolases"/>
    <property type="match status" value="1"/>
</dbReference>
<dbReference type="GO" id="GO:0070814">
    <property type="term" value="P:hydrogen sulfide biosynthetic process"/>
    <property type="evidence" value="ECO:0007669"/>
    <property type="project" value="UniProtKB-UniRule"/>
</dbReference>
<evidence type="ECO:0000256" key="9">
    <source>
        <dbReference type="ARBA" id="ARBA00022840"/>
    </source>
</evidence>
<dbReference type="EMBL" id="JH600070">
    <property type="protein sequence ID" value="EIJ41593.1"/>
    <property type="molecule type" value="Genomic_DNA"/>
</dbReference>
<evidence type="ECO:0000256" key="7">
    <source>
        <dbReference type="ARBA" id="ARBA00022741"/>
    </source>
</evidence>
<evidence type="ECO:0000256" key="4">
    <source>
        <dbReference type="ARBA" id="ARBA00007008"/>
    </source>
</evidence>
<dbReference type="UniPathway" id="UPA00140">
    <property type="reaction ID" value="UER00205"/>
</dbReference>
<keyword evidence="8 13" id="KW-0418">Kinase</keyword>
<evidence type="ECO:0000313" key="16">
    <source>
        <dbReference type="EMBL" id="EIJ41593.1"/>
    </source>
</evidence>
<proteinExistence type="inferred from homology"/>
<evidence type="ECO:0000256" key="5">
    <source>
        <dbReference type="ARBA" id="ARBA00012121"/>
    </source>
</evidence>
<gene>
    <name evidence="13" type="primary">cysC</name>
    <name evidence="16" type="ORF">BegalDRAFT_0681</name>
</gene>
<dbReference type="GO" id="GO:0000103">
    <property type="term" value="P:sulfate assimilation"/>
    <property type="evidence" value="ECO:0007669"/>
    <property type="project" value="UniProtKB-UniRule"/>
</dbReference>
<dbReference type="Pfam" id="PF01583">
    <property type="entry name" value="APS_kinase"/>
    <property type="match status" value="1"/>
</dbReference>
<evidence type="ECO:0000256" key="11">
    <source>
        <dbReference type="ARBA" id="ARBA00031393"/>
    </source>
</evidence>
<dbReference type="GO" id="GO:0004020">
    <property type="term" value="F:adenylylsulfate kinase activity"/>
    <property type="evidence" value="ECO:0007669"/>
    <property type="project" value="UniProtKB-UniRule"/>
</dbReference>
<evidence type="ECO:0000256" key="2">
    <source>
        <dbReference type="ARBA" id="ARBA00002632"/>
    </source>
</evidence>
<feature type="active site" description="Phosphoserine intermediate" evidence="13">
    <location>
        <position position="112"/>
    </location>
</feature>
<dbReference type="InterPro" id="IPR059117">
    <property type="entry name" value="APS_kinase_dom"/>
</dbReference>
<evidence type="ECO:0000256" key="12">
    <source>
        <dbReference type="ARBA" id="ARBA00031464"/>
    </source>
</evidence>
<evidence type="ECO:0000256" key="14">
    <source>
        <dbReference type="RuleBase" id="RU004347"/>
    </source>
</evidence>
<comment type="similarity">
    <text evidence="4 13 14">Belongs to the APS kinase family.</text>
</comment>
<evidence type="ECO:0000256" key="8">
    <source>
        <dbReference type="ARBA" id="ARBA00022777"/>
    </source>
</evidence>
<comment type="pathway">
    <text evidence="3 13 14">Sulfur metabolism; hydrogen sulfide biosynthesis; sulfite from sulfate: step 2/3.</text>
</comment>
<dbReference type="RefSeq" id="WP_002683647.1">
    <property type="nucleotide sequence ID" value="NZ_JH600070.1"/>
</dbReference>
<feature type="domain" description="APS kinase" evidence="15">
    <location>
        <begin position="31"/>
        <end position="179"/>
    </location>
</feature>
<dbReference type="FunFam" id="3.40.50.300:FF:000212">
    <property type="entry name" value="Adenylyl-sulfate kinase"/>
    <property type="match status" value="1"/>
</dbReference>
<feature type="binding site" evidence="13">
    <location>
        <begin position="38"/>
        <end position="45"/>
    </location>
    <ligand>
        <name>ATP</name>
        <dbReference type="ChEBI" id="CHEBI:30616"/>
    </ligand>
</feature>
<comment type="catalytic activity">
    <reaction evidence="1 13 14">
        <text>adenosine 5'-phosphosulfate + ATP = 3'-phosphoadenylyl sulfate + ADP + H(+)</text>
        <dbReference type="Rhea" id="RHEA:24152"/>
        <dbReference type="ChEBI" id="CHEBI:15378"/>
        <dbReference type="ChEBI" id="CHEBI:30616"/>
        <dbReference type="ChEBI" id="CHEBI:58243"/>
        <dbReference type="ChEBI" id="CHEBI:58339"/>
        <dbReference type="ChEBI" id="CHEBI:456216"/>
        <dbReference type="EC" id="2.7.1.25"/>
    </reaction>
</comment>
<evidence type="ECO:0000256" key="3">
    <source>
        <dbReference type="ARBA" id="ARBA00004806"/>
    </source>
</evidence>
<dbReference type="PANTHER" id="PTHR11055">
    <property type="entry name" value="BIFUNCTIONAL 3'-PHOSPHOADENOSINE 5'-PHOSPHOSULFATE SYNTHASE"/>
    <property type="match status" value="1"/>
</dbReference>
<accession>I3CDA0</accession>
<dbReference type="Proteomes" id="UP000005744">
    <property type="component" value="Unassembled WGS sequence"/>
</dbReference>
<dbReference type="GO" id="GO:0005524">
    <property type="term" value="F:ATP binding"/>
    <property type="evidence" value="ECO:0007669"/>
    <property type="project" value="UniProtKB-UniRule"/>
</dbReference>
<dbReference type="AlphaFoldDB" id="I3CDA0"/>
<dbReference type="eggNOG" id="COG0529">
    <property type="taxonomic scope" value="Bacteria"/>
</dbReference>
<sequence length="203" mass="23217">MSQTNQNANNLRWHVASVTRQRRAELNHHKSTVLWFTGLSGAGKSTLAHAVEEQLYQRGYHTFVLDGDNVRHGLCGDLGFSAEDRVENIRRVGEVTKLFVEAGVIVLTAFISPFRADRDRVRYLLKDDFIEIFCDCPINVCEERDVKGLYRRARSGEIKEFTGISSPYEMPEQPELTINTAINSLDDCVEQVLHFLKQRAIYK</sequence>
<dbReference type="InterPro" id="IPR027417">
    <property type="entry name" value="P-loop_NTPase"/>
</dbReference>
<name>I3CDA0_9GAMM</name>
<comment type="function">
    <text evidence="2 13 14">Catalyzes the synthesis of activated sulfate.</text>
</comment>
<evidence type="ECO:0000313" key="17">
    <source>
        <dbReference type="Proteomes" id="UP000005744"/>
    </source>
</evidence>
<keyword evidence="17" id="KW-1185">Reference proteome</keyword>
<evidence type="ECO:0000256" key="1">
    <source>
        <dbReference type="ARBA" id="ARBA00001823"/>
    </source>
</evidence>
<dbReference type="OrthoDB" id="9804504at2"/>
<dbReference type="Gene3D" id="3.40.50.300">
    <property type="entry name" value="P-loop containing nucleotide triphosphate hydrolases"/>
    <property type="match status" value="1"/>
</dbReference>
<keyword evidence="13" id="KW-0597">Phosphoprotein</keyword>
<organism evidence="16 17">
    <name type="scientific">Beggiatoa alba B18LD</name>
    <dbReference type="NCBI Taxonomy" id="395493"/>
    <lineage>
        <taxon>Bacteria</taxon>
        <taxon>Pseudomonadati</taxon>
        <taxon>Pseudomonadota</taxon>
        <taxon>Gammaproteobacteria</taxon>
        <taxon>Thiotrichales</taxon>
        <taxon>Thiotrichaceae</taxon>
        <taxon>Beggiatoa</taxon>
    </lineage>
</organism>